<evidence type="ECO:0000313" key="2">
    <source>
        <dbReference type="EMBL" id="EST06498.1"/>
    </source>
</evidence>
<dbReference type="EMBL" id="KI545873">
    <property type="protein sequence ID" value="EST06498.1"/>
    <property type="molecule type" value="Genomic_DNA"/>
</dbReference>
<feature type="compositionally biased region" description="Basic and acidic residues" evidence="1">
    <location>
        <begin position="205"/>
        <end position="215"/>
    </location>
</feature>
<accession>V5ETT9</accession>
<proteinExistence type="predicted"/>
<organism evidence="2 3">
    <name type="scientific">Kalmanozyma brasiliensis (strain GHG001)</name>
    <name type="common">Yeast</name>
    <name type="synonym">Pseudozyma brasiliensis</name>
    <dbReference type="NCBI Taxonomy" id="1365824"/>
    <lineage>
        <taxon>Eukaryota</taxon>
        <taxon>Fungi</taxon>
        <taxon>Dikarya</taxon>
        <taxon>Basidiomycota</taxon>
        <taxon>Ustilaginomycotina</taxon>
        <taxon>Ustilaginomycetes</taxon>
        <taxon>Ustilaginales</taxon>
        <taxon>Ustilaginaceae</taxon>
        <taxon>Kalmanozyma</taxon>
    </lineage>
</organism>
<evidence type="ECO:0000313" key="3">
    <source>
        <dbReference type="Proteomes" id="UP000019377"/>
    </source>
</evidence>
<gene>
    <name evidence="2" type="ORF">PSEUBRA_SCAF3g04014</name>
</gene>
<protein>
    <submittedName>
        <fullName evidence="2">Uncharacterized protein</fullName>
    </submittedName>
</protein>
<reference evidence="3" key="1">
    <citation type="journal article" date="2013" name="Genome Announc.">
        <title>Draft genome sequence of Pseudozyma brasiliensis sp. nov. strain GHG001, a high producer of endo-1,4-xylanase isolated from an insect pest of sugarcane.</title>
        <authorList>
            <person name="Oliveira J.V.D.C."/>
            <person name="dos Santos R.A.C."/>
            <person name="Borges T.A."/>
            <person name="Riano-Pachon D.M."/>
            <person name="Goldman G.H."/>
        </authorList>
    </citation>
    <scope>NUCLEOTIDE SEQUENCE [LARGE SCALE GENOMIC DNA]</scope>
    <source>
        <strain evidence="3">GHG001</strain>
    </source>
</reference>
<feature type="compositionally biased region" description="Basic and acidic residues" evidence="1">
    <location>
        <begin position="251"/>
        <end position="261"/>
    </location>
</feature>
<dbReference type="GeneID" id="27420629"/>
<feature type="region of interest" description="Disordered" evidence="1">
    <location>
        <begin position="18"/>
        <end position="115"/>
    </location>
</feature>
<feature type="region of interest" description="Disordered" evidence="1">
    <location>
        <begin position="194"/>
        <end position="282"/>
    </location>
</feature>
<feature type="compositionally biased region" description="Acidic residues" evidence="1">
    <location>
        <begin position="270"/>
        <end position="282"/>
    </location>
</feature>
<feature type="compositionally biased region" description="Polar residues" evidence="1">
    <location>
        <begin position="90"/>
        <end position="103"/>
    </location>
</feature>
<name>V5ETT9_KALBG</name>
<dbReference type="Proteomes" id="UP000019377">
    <property type="component" value="Unassembled WGS sequence"/>
</dbReference>
<dbReference type="STRING" id="1365824.V5ETT9"/>
<dbReference type="OrthoDB" id="8775810at2759"/>
<dbReference type="HOGENOM" id="CLU_931043_0_0_1"/>
<dbReference type="AlphaFoldDB" id="V5ETT9"/>
<dbReference type="eggNOG" id="ENOG502SCF7">
    <property type="taxonomic scope" value="Eukaryota"/>
</dbReference>
<feature type="compositionally biased region" description="Polar residues" evidence="1">
    <location>
        <begin position="71"/>
        <end position="82"/>
    </location>
</feature>
<feature type="compositionally biased region" description="Low complexity" evidence="1">
    <location>
        <begin position="58"/>
        <end position="70"/>
    </location>
</feature>
<sequence>MDDAPSTAVGGLFAAHVARRRAREAGSTVDEEGLGKKHKIRAATQLPQSSDDEEAGLASSSPARYRASSPHTELTVPSSTVRPCTASKFDPNNSPTRALSSNHNNKDAKAVENRTGVETWRKVHRVELSDEDEPRTISITPYQLYPQRASSPLSDGEQDYSLPTSVKSGMYAVDLLASPKSDAEDFSANGLAGLQLSPVRHAPSAKRERQQKDRLLNGIFDPTAASRKRRIPKTFNPEARFGTLQPSATHSDGEIDGHASEEGDGGAPPADDDDDDDWQQEVEEDFTFLDSEIELQDVA</sequence>
<feature type="region of interest" description="Disordered" evidence="1">
    <location>
        <begin position="128"/>
        <end position="161"/>
    </location>
</feature>
<keyword evidence="3" id="KW-1185">Reference proteome</keyword>
<evidence type="ECO:0000256" key="1">
    <source>
        <dbReference type="SAM" id="MobiDB-lite"/>
    </source>
</evidence>